<dbReference type="InterPro" id="IPR013797">
    <property type="entry name" value="Maltooligo_trehalose_synth_4"/>
</dbReference>
<dbReference type="Gene3D" id="1.10.10.470">
    <property type="entry name" value="Maltooligosyl trehalose synthase, domain 4"/>
    <property type="match status" value="1"/>
</dbReference>
<protein>
    <submittedName>
        <fullName evidence="2">Malto-oligosyltrehalose synthase</fullName>
    </submittedName>
</protein>
<proteinExistence type="predicted"/>
<dbReference type="Pfam" id="PF00128">
    <property type="entry name" value="Alpha-amylase"/>
    <property type="match status" value="1"/>
</dbReference>
<gene>
    <name evidence="2" type="primary">treY</name>
    <name evidence="2" type="ORF">E2493_07715</name>
</gene>
<dbReference type="PANTHER" id="PTHR10357">
    <property type="entry name" value="ALPHA-AMYLASE FAMILY MEMBER"/>
    <property type="match status" value="1"/>
</dbReference>
<keyword evidence="3" id="KW-1185">Reference proteome</keyword>
<sequence length="841" mass="91114">MTTPLPPRATYRLQFHAGFTFADALPLVPYLDALGISHVYASPIGTARAGSNHGYDVVDPTRVNPELGGEAGFRALVAALRARGMGLILDIVPNHMAVGGSDNEWWLDLLEKGEASDHAKFFDVDWAPADPALKGKVLAPFLGAPYAEALASGDLVLDQDGRGFAIVAYGTHRFPIRREDQAALLAEGGALARLRALYDGRDPRGRERLHALLERQHWRLAWWRVAGDEINWRRFFEITELAGLRVEDPAVFDAVHALPLRLYAEGLIDGVRIDHVDGLADPGGYCRRLRDALTSAAAARPDDAPKGPAYLVVEKILAEGERLPEEWGTDGTSGYDYMNAAAALLHDARGAEPLGAFWAELSGRPADFAAEEKAARLEILARSFSGQLAAAVSAFHALARSDLATRDVAAGALRRALTFLLSVFPAYRTYGPDAPASDAWIRDRAAARARDEVGPAEAPLVDLVVGWLAGEGPGDRGLMREAVRRFQQLSAPVSAKAVEDTAFYRYGRLLSRTDVGFDPARLAASPEHFAAAGAERLATFPDAMLATATHDHKRGEDVRARLAVLSERPERWIEAAREWLSLVPDEVDRGDAYALLQTLVGAWPLDLDPGDAEGVGAFAERVIAWQTKALREAKLRSSWTQPDEAYEAACAGLVRHLTGPAFAGELHAFVAEIEAAGALNGIAQAVLRCTVPGVPDCYQGTEFWDFSLVDPDNRRPVDFAARVAALERGGDGGWRSGAVKQRAIAGALALRRESPALFARGAFRRVEATGPRAENVFAFLREREGERVLVAVPLHVAEPLKGAGDLRIAPAWWGETTIEVDGLTFSVAELFDEAPWAVRRV</sequence>
<dbReference type="InterPro" id="IPR017853">
    <property type="entry name" value="GH"/>
</dbReference>
<dbReference type="GO" id="GO:0030980">
    <property type="term" value="P:alpha-glucan catabolic process"/>
    <property type="evidence" value="ECO:0007669"/>
    <property type="project" value="TreeGrafter"/>
</dbReference>
<dbReference type="PANTHER" id="PTHR10357:SF216">
    <property type="entry name" value="MALTOOLIGOSYL TREHALOSE SYNTHASE-RELATED"/>
    <property type="match status" value="1"/>
</dbReference>
<dbReference type="FunFam" id="3.20.20.80:FF:000341">
    <property type="entry name" value="Maltooligosyl trehalose synthase"/>
    <property type="match status" value="1"/>
</dbReference>
<dbReference type="SMART" id="SM00642">
    <property type="entry name" value="Aamy"/>
    <property type="match status" value="1"/>
</dbReference>
<dbReference type="GO" id="GO:0047470">
    <property type="term" value="F:(1,4)-alpha-D-glucan 1-alpha-D-glucosylmutase activity"/>
    <property type="evidence" value="ECO:0007669"/>
    <property type="project" value="TreeGrafter"/>
</dbReference>
<dbReference type="AlphaFoldDB" id="A0A4Y8ZUC1"/>
<reference evidence="2 3" key="1">
    <citation type="submission" date="2019-03" db="EMBL/GenBank/DDBJ databases">
        <title>Genome sequence of Sphingomonas sp. 17J27-24.</title>
        <authorList>
            <person name="Kim M."/>
            <person name="Maeng S."/>
            <person name="Sathiyaraj S."/>
        </authorList>
    </citation>
    <scope>NUCLEOTIDE SEQUENCE [LARGE SCALE GENOMIC DNA]</scope>
    <source>
        <strain evidence="2 3">17J27-24</strain>
    </source>
</reference>
<evidence type="ECO:0000259" key="1">
    <source>
        <dbReference type="SMART" id="SM00642"/>
    </source>
</evidence>
<organism evidence="2 3">
    <name type="scientific">Sphingomonas parva</name>
    <dbReference type="NCBI Taxonomy" id="2555898"/>
    <lineage>
        <taxon>Bacteria</taxon>
        <taxon>Pseudomonadati</taxon>
        <taxon>Pseudomonadota</taxon>
        <taxon>Alphaproteobacteria</taxon>
        <taxon>Sphingomonadales</taxon>
        <taxon>Sphingomonadaceae</taxon>
        <taxon>Sphingomonas</taxon>
    </lineage>
</organism>
<dbReference type="Gene3D" id="3.20.20.80">
    <property type="entry name" value="Glycosidases"/>
    <property type="match status" value="3"/>
</dbReference>
<evidence type="ECO:0000313" key="2">
    <source>
        <dbReference type="EMBL" id="TFI58745.1"/>
    </source>
</evidence>
<dbReference type="OrthoDB" id="9761577at2"/>
<dbReference type="InterPro" id="IPR006047">
    <property type="entry name" value="GH13_cat_dom"/>
</dbReference>
<accession>A0A4Y8ZUC1</accession>
<dbReference type="EMBL" id="SPDV01000012">
    <property type="protein sequence ID" value="TFI58745.1"/>
    <property type="molecule type" value="Genomic_DNA"/>
</dbReference>
<dbReference type="SUPFAM" id="SSF51445">
    <property type="entry name" value="(Trans)glycosidases"/>
    <property type="match status" value="1"/>
</dbReference>
<name>A0A4Y8ZUC1_9SPHN</name>
<dbReference type="Proteomes" id="UP000298213">
    <property type="component" value="Unassembled WGS sequence"/>
</dbReference>
<dbReference type="RefSeq" id="WP_135085412.1">
    <property type="nucleotide sequence ID" value="NZ_SPDV01000012.1"/>
</dbReference>
<dbReference type="CDD" id="cd11336">
    <property type="entry name" value="AmyAc_MTSase"/>
    <property type="match status" value="1"/>
</dbReference>
<feature type="domain" description="Glycosyl hydrolase family 13 catalytic" evidence="1">
    <location>
        <begin position="21"/>
        <end position="448"/>
    </location>
</feature>
<evidence type="ECO:0000313" key="3">
    <source>
        <dbReference type="Proteomes" id="UP000298213"/>
    </source>
</evidence>
<dbReference type="NCBIfam" id="TIGR02401">
    <property type="entry name" value="trehalose_TreY"/>
    <property type="match status" value="1"/>
</dbReference>
<comment type="caution">
    <text evidence="2">The sequence shown here is derived from an EMBL/GenBank/DDBJ whole genome shotgun (WGS) entry which is preliminary data.</text>
</comment>
<dbReference type="GO" id="GO:0005992">
    <property type="term" value="P:trehalose biosynthetic process"/>
    <property type="evidence" value="ECO:0007669"/>
    <property type="project" value="TreeGrafter"/>
</dbReference>
<dbReference type="InterPro" id="IPR012767">
    <property type="entry name" value="Trehalose_TreY"/>
</dbReference>